<dbReference type="PANTHER" id="PTHR47508:SF1">
    <property type="entry name" value="NON-SPECIFIC SERINE_THREONINE PROTEIN KINASE"/>
    <property type="match status" value="1"/>
</dbReference>
<dbReference type="PANTHER" id="PTHR47508">
    <property type="entry name" value="SAM DOMAIN-CONTAINING PROTEIN-RELATED"/>
    <property type="match status" value="1"/>
</dbReference>
<feature type="non-terminal residue" evidence="3">
    <location>
        <position position="421"/>
    </location>
</feature>
<dbReference type="Proteomes" id="UP001212841">
    <property type="component" value="Unassembled WGS sequence"/>
</dbReference>
<dbReference type="SUPFAM" id="SSF52200">
    <property type="entry name" value="Toll/Interleukin receptor TIR domain"/>
    <property type="match status" value="1"/>
</dbReference>
<dbReference type="InterPro" id="IPR000157">
    <property type="entry name" value="TIR_dom"/>
</dbReference>
<dbReference type="Pfam" id="PF13676">
    <property type="entry name" value="TIR_2"/>
    <property type="match status" value="1"/>
</dbReference>
<dbReference type="GO" id="GO:0007165">
    <property type="term" value="P:signal transduction"/>
    <property type="evidence" value="ECO:0007669"/>
    <property type="project" value="InterPro"/>
</dbReference>
<evidence type="ECO:0000313" key="4">
    <source>
        <dbReference type="Proteomes" id="UP001212841"/>
    </source>
</evidence>
<evidence type="ECO:0000256" key="1">
    <source>
        <dbReference type="SAM" id="MobiDB-lite"/>
    </source>
</evidence>
<feature type="compositionally biased region" description="Polar residues" evidence="1">
    <location>
        <begin position="245"/>
        <end position="259"/>
    </location>
</feature>
<evidence type="ECO:0000313" key="3">
    <source>
        <dbReference type="EMBL" id="KAJ3026788.1"/>
    </source>
</evidence>
<feature type="domain" description="TIR" evidence="2">
    <location>
        <begin position="8"/>
        <end position="103"/>
    </location>
</feature>
<dbReference type="InterPro" id="IPR035897">
    <property type="entry name" value="Toll_tir_struct_dom_sf"/>
</dbReference>
<comment type="caution">
    <text evidence="3">The sequence shown here is derived from an EMBL/GenBank/DDBJ whole genome shotgun (WGS) entry which is preliminary data.</text>
</comment>
<sequence>GLGERVRREDGLSVWFDVEMLRAGSGFEENVKGILGAKAFVACVTDEYAANPHCQNELAVAVENGVPIVPIIINEGTQWQHLIGAMLGSARYVNCVNGDEDSIRLAIDEIKAVVHGTQRPTLPPFQIGQLVRSPEALSEDVARMTLSEGARTEHQYQPLQSATPSTPTVVLTNSDPVLRGSFGLGARISETDSRQDSAVSVQSAPTTMSVADQANARMSERVVGRASRTGSGSSYGSGGTPTLSPVTEQQVQSPVSGGSNPPRRSLFQRPAQPPPTTSDPPAYVDAVPPSSYSSPTSPPPSPRPHALATPAVNTSRLSNSRSSTGTTINYSDRNLTSLDVSAITERLKSDRTVKRVYLQRTGLTSSGLMEILVGLGESPNVMEMNLSGNTAAFKGTQTWEAFGRWVGTYPSLRELDLSGCE</sequence>
<reference evidence="3" key="1">
    <citation type="submission" date="2020-05" db="EMBL/GenBank/DDBJ databases">
        <title>Phylogenomic resolution of chytrid fungi.</title>
        <authorList>
            <person name="Stajich J.E."/>
            <person name="Amses K."/>
            <person name="Simmons R."/>
            <person name="Seto K."/>
            <person name="Myers J."/>
            <person name="Bonds A."/>
            <person name="Quandt C.A."/>
            <person name="Barry K."/>
            <person name="Liu P."/>
            <person name="Grigoriev I."/>
            <person name="Longcore J.E."/>
            <person name="James T.Y."/>
        </authorList>
    </citation>
    <scope>NUCLEOTIDE SEQUENCE</scope>
    <source>
        <strain evidence="3">JEL0318</strain>
    </source>
</reference>
<dbReference type="AlphaFoldDB" id="A0AAD5S144"/>
<dbReference type="InterPro" id="IPR032675">
    <property type="entry name" value="LRR_dom_sf"/>
</dbReference>
<dbReference type="SUPFAM" id="SSF52047">
    <property type="entry name" value="RNI-like"/>
    <property type="match status" value="1"/>
</dbReference>
<keyword evidence="4" id="KW-1185">Reference proteome</keyword>
<name>A0AAD5S144_9FUNG</name>
<feature type="compositionally biased region" description="Low complexity" evidence="1">
    <location>
        <begin position="313"/>
        <end position="327"/>
    </location>
</feature>
<protein>
    <recommendedName>
        <fullName evidence="2">TIR domain-containing protein</fullName>
    </recommendedName>
</protein>
<proteinExistence type="predicted"/>
<organism evidence="3 4">
    <name type="scientific">Rhizophlyctis rosea</name>
    <dbReference type="NCBI Taxonomy" id="64517"/>
    <lineage>
        <taxon>Eukaryota</taxon>
        <taxon>Fungi</taxon>
        <taxon>Fungi incertae sedis</taxon>
        <taxon>Chytridiomycota</taxon>
        <taxon>Chytridiomycota incertae sedis</taxon>
        <taxon>Chytridiomycetes</taxon>
        <taxon>Rhizophlyctidales</taxon>
        <taxon>Rhizophlyctidaceae</taxon>
        <taxon>Rhizophlyctis</taxon>
    </lineage>
</organism>
<evidence type="ECO:0000259" key="2">
    <source>
        <dbReference type="Pfam" id="PF13676"/>
    </source>
</evidence>
<feature type="region of interest" description="Disordered" evidence="1">
    <location>
        <begin position="190"/>
        <end position="330"/>
    </location>
</feature>
<dbReference type="Gene3D" id="3.40.50.10140">
    <property type="entry name" value="Toll/interleukin-1 receptor homology (TIR) domain"/>
    <property type="match status" value="1"/>
</dbReference>
<feature type="non-terminal residue" evidence="3">
    <location>
        <position position="1"/>
    </location>
</feature>
<feature type="compositionally biased region" description="Polar residues" evidence="1">
    <location>
        <begin position="196"/>
        <end position="212"/>
    </location>
</feature>
<accession>A0AAD5S144</accession>
<dbReference type="Gene3D" id="3.80.10.10">
    <property type="entry name" value="Ribonuclease Inhibitor"/>
    <property type="match status" value="1"/>
</dbReference>
<dbReference type="EMBL" id="JADGJD010002962">
    <property type="protein sequence ID" value="KAJ3026788.1"/>
    <property type="molecule type" value="Genomic_DNA"/>
</dbReference>
<gene>
    <name evidence="3" type="ORF">HK097_006302</name>
</gene>